<dbReference type="GO" id="GO:0006518">
    <property type="term" value="P:peptide metabolic process"/>
    <property type="evidence" value="ECO:0007669"/>
    <property type="project" value="TreeGrafter"/>
</dbReference>
<evidence type="ECO:0000259" key="7">
    <source>
        <dbReference type="Pfam" id="PF01432"/>
    </source>
</evidence>
<dbReference type="InterPro" id="IPR042088">
    <property type="entry name" value="OligoPept_F_C"/>
</dbReference>
<evidence type="ECO:0000256" key="1">
    <source>
        <dbReference type="ARBA" id="ARBA00001947"/>
    </source>
</evidence>
<comment type="cofactor">
    <cofactor evidence="1">
        <name>Zn(2+)</name>
        <dbReference type="ChEBI" id="CHEBI:29105"/>
    </cofactor>
</comment>
<reference evidence="9 10" key="1">
    <citation type="submission" date="2020-07" db="EMBL/GenBank/DDBJ databases">
        <authorList>
            <person name="Cui H."/>
        </authorList>
    </citation>
    <scope>NUCLEOTIDE SEQUENCE [LARGE SCALE GENOMIC DNA]</scope>
    <source>
        <strain evidence="9 10">YPL8</strain>
    </source>
</reference>
<sequence>MSSVPDRSEVDEEYTWNLESIYATDDDWESAYEAIAERVDELEAYEGQVTDDAETFRTVLELRDEIMREVSTVAAYARMRRDEDTTNQQYQALTARAQSLAADAQSAASFIDPEIQELSREDFDSMIDAEPQLETYDHYVDDVLRMKPHTRSAEVEALLADLSEVTGATGEVYNMLSNADMAFPTVEDSSGEAVEISQSNFTNLLKRPDREFRERVYAAYFDEWESVRNAVASAYKNSVKADVKTARARNYETAREAALDGPNVPTEVYDTLVDTVHDNLGKLHHHAELKRQALDVDELRMWDLYMPLTGDEGPDLEYDQATEYVVDALAPLGDEYQSRVADGLDSQWVDVYENAGKQSGAYSGGTYDTQPFILLNYQHDISSMYTLSHELGHSMHSELTKDEQPFIYSSYEIFVAEVASTVNEALLTNQLLETVDDPEFRKHVLNEFLERVRSTLYRQTLFAEFEHETHRLEEDGEPLTADRLDDIYRGLKEDYYEPAVIDDRIAREWMRIPHFYRAFYVYQYATGISAALAIVDDVLERGQPAADDYLDFLQRGSREYPLELLQIAGVDMSTSDPIDRALETYGERLDEFESLLT</sequence>
<evidence type="ECO:0000256" key="6">
    <source>
        <dbReference type="ARBA" id="ARBA00023049"/>
    </source>
</evidence>
<dbReference type="KEGG" id="haly:HYG82_11895"/>
<protein>
    <submittedName>
        <fullName evidence="9">Oligoendopeptidase F</fullName>
    </submittedName>
</protein>
<keyword evidence="6" id="KW-0482">Metalloprotease</keyword>
<dbReference type="GO" id="GO:0046872">
    <property type="term" value="F:metal ion binding"/>
    <property type="evidence" value="ECO:0007669"/>
    <property type="project" value="UniProtKB-KW"/>
</dbReference>
<dbReference type="Gene3D" id="1.10.287.830">
    <property type="entry name" value="putative peptidase helix hairpin domain like"/>
    <property type="match status" value="1"/>
</dbReference>
<dbReference type="EMBL" id="CP058601">
    <property type="protein sequence ID" value="QLG49513.1"/>
    <property type="molecule type" value="Genomic_DNA"/>
</dbReference>
<keyword evidence="2" id="KW-0645">Protease</keyword>
<evidence type="ECO:0000259" key="8">
    <source>
        <dbReference type="Pfam" id="PF08439"/>
    </source>
</evidence>
<dbReference type="Gene3D" id="1.20.140.70">
    <property type="entry name" value="Oligopeptidase f, N-terminal domain"/>
    <property type="match status" value="1"/>
</dbReference>
<dbReference type="GO" id="GO:0004222">
    <property type="term" value="F:metalloendopeptidase activity"/>
    <property type="evidence" value="ECO:0007669"/>
    <property type="project" value="InterPro"/>
</dbReference>
<evidence type="ECO:0000313" key="9">
    <source>
        <dbReference type="EMBL" id="QLG49513.1"/>
    </source>
</evidence>
<dbReference type="Pfam" id="PF08439">
    <property type="entry name" value="Peptidase_M3_N"/>
    <property type="match status" value="1"/>
</dbReference>
<dbReference type="CDD" id="cd09608">
    <property type="entry name" value="M3B_PepF"/>
    <property type="match status" value="1"/>
</dbReference>
<dbReference type="RefSeq" id="WP_179261246.1">
    <property type="nucleotide sequence ID" value="NZ_CP058601.1"/>
</dbReference>
<dbReference type="GeneID" id="56034004"/>
<accession>A0A7D5GNM7</accession>
<dbReference type="PANTHER" id="PTHR11804:SF84">
    <property type="entry name" value="SACCHAROLYSIN"/>
    <property type="match status" value="1"/>
</dbReference>
<evidence type="ECO:0000256" key="2">
    <source>
        <dbReference type="ARBA" id="ARBA00022670"/>
    </source>
</evidence>
<evidence type="ECO:0000256" key="4">
    <source>
        <dbReference type="ARBA" id="ARBA00022801"/>
    </source>
</evidence>
<dbReference type="InterPro" id="IPR004438">
    <property type="entry name" value="Peptidase_M3B"/>
</dbReference>
<feature type="domain" description="Peptidase M3A/M3B catalytic" evidence="7">
    <location>
        <begin position="204"/>
        <end position="583"/>
    </location>
</feature>
<dbReference type="Gene3D" id="1.10.1370.20">
    <property type="entry name" value="Oligoendopeptidase f, C-terminal domain"/>
    <property type="match status" value="1"/>
</dbReference>
<dbReference type="NCBIfam" id="TIGR00181">
    <property type="entry name" value="pepF"/>
    <property type="match status" value="1"/>
</dbReference>
<dbReference type="OrthoDB" id="275607at2157"/>
<dbReference type="AlphaFoldDB" id="A0A7D5GNM7"/>
<evidence type="ECO:0000256" key="3">
    <source>
        <dbReference type="ARBA" id="ARBA00022723"/>
    </source>
</evidence>
<dbReference type="InterPro" id="IPR013647">
    <property type="entry name" value="OligopepF_N_dom"/>
</dbReference>
<keyword evidence="5" id="KW-0862">Zinc</keyword>
<dbReference type="Pfam" id="PF01432">
    <property type="entry name" value="Peptidase_M3"/>
    <property type="match status" value="1"/>
</dbReference>
<gene>
    <name evidence="9" type="primary">pepF</name>
    <name evidence="9" type="ORF">HYG82_11895</name>
</gene>
<name>A0A7D5GNM7_9EURY</name>
<dbReference type="Proteomes" id="UP000509241">
    <property type="component" value="Chromosome"/>
</dbReference>
<dbReference type="InterPro" id="IPR001567">
    <property type="entry name" value="Pept_M3A_M3B_dom"/>
</dbReference>
<keyword evidence="10" id="KW-1185">Reference proteome</keyword>
<dbReference type="PANTHER" id="PTHR11804">
    <property type="entry name" value="PROTEASE M3 THIMET OLIGOPEPTIDASE-RELATED"/>
    <property type="match status" value="1"/>
</dbReference>
<organism evidence="9 10">
    <name type="scientific">Natrinema halophilum</name>
    <dbReference type="NCBI Taxonomy" id="1699371"/>
    <lineage>
        <taxon>Archaea</taxon>
        <taxon>Methanobacteriati</taxon>
        <taxon>Methanobacteriota</taxon>
        <taxon>Stenosarchaea group</taxon>
        <taxon>Halobacteria</taxon>
        <taxon>Halobacteriales</taxon>
        <taxon>Natrialbaceae</taxon>
        <taxon>Natrinema</taxon>
    </lineage>
</organism>
<keyword evidence="3" id="KW-0479">Metal-binding</keyword>
<evidence type="ECO:0000313" key="10">
    <source>
        <dbReference type="Proteomes" id="UP000509241"/>
    </source>
</evidence>
<keyword evidence="4" id="KW-0378">Hydrolase</keyword>
<evidence type="ECO:0000256" key="5">
    <source>
        <dbReference type="ARBA" id="ARBA00022833"/>
    </source>
</evidence>
<feature type="domain" description="Oligopeptidase F N-terminal" evidence="8">
    <location>
        <begin position="114"/>
        <end position="183"/>
    </location>
</feature>
<proteinExistence type="predicted"/>
<dbReference type="SUPFAM" id="SSF55486">
    <property type="entry name" value="Metalloproteases ('zincins'), catalytic domain"/>
    <property type="match status" value="1"/>
</dbReference>
<dbReference type="InterPro" id="IPR045090">
    <property type="entry name" value="Pept_M3A_M3B"/>
</dbReference>
<dbReference type="GO" id="GO:0006508">
    <property type="term" value="P:proteolysis"/>
    <property type="evidence" value="ECO:0007669"/>
    <property type="project" value="UniProtKB-KW"/>
</dbReference>